<dbReference type="InterPro" id="IPR002104">
    <property type="entry name" value="Integrase_catalytic"/>
</dbReference>
<name>A0A4U1ZKP1_9VIBR</name>
<sequence length="497" mass="57591">MYRLVIGTSLIMNTIHTVIHLGISAPDYETMPTLILFPEGVEPHASFIVARYARYLQKEGHASYATIKRDLHYIGLLFDYYYLVVKPNAKNTNDWEMFIEDFLSAFDKGAVLGWRAAKTADYTYCKNTTKQFCQFVSGLKSSRKLLPAEEKDLEYSINRSYEYCAHLKTSLLFHIKRKSHSMKDSHKSKERGRRRAKSGATVVKYFPPEYVPLLIEETTNVRDKIILLMAAYGGRRQCEIIQILINDVEPVNGRLHVTLAHPETSSMSWLCKAGKKRTGTRGEFLKTMYGLKPRINLGALSSSAGWKGIKYDDKNTETSIMWFIREEVERYLLTLHIQYMEEVRGEYSHHPYYFVNQNGDPMTQKSMSKAIHSACKRLEKKYGINLDGRRGHSLRHHYGFYCADVLQMDLLMIRKYMGHKQLSSTAIYTHISPEKARQVIQNAQDKAKLEDRIDADIEERLQIQQRFENQPAIAKLPNSWMTSWLTGEEIDTMLIHR</sequence>
<feature type="domain" description="Tyr recombinase" evidence="3">
    <location>
        <begin position="201"/>
        <end position="441"/>
    </location>
</feature>
<dbReference type="Proteomes" id="UP000307574">
    <property type="component" value="Unassembled WGS sequence"/>
</dbReference>
<comment type="caution">
    <text evidence="4">The sequence shown here is derived from an EMBL/GenBank/DDBJ whole genome shotgun (WGS) entry which is preliminary data.</text>
</comment>
<proteinExistence type="predicted"/>
<dbReference type="PROSITE" id="PS51898">
    <property type="entry name" value="TYR_RECOMBINASE"/>
    <property type="match status" value="1"/>
</dbReference>
<dbReference type="Gene3D" id="1.10.443.10">
    <property type="entry name" value="Intergrase catalytic core"/>
    <property type="match status" value="1"/>
</dbReference>
<dbReference type="InterPro" id="IPR011010">
    <property type="entry name" value="DNA_brk_join_enz"/>
</dbReference>
<dbReference type="GO" id="GO:0006310">
    <property type="term" value="P:DNA recombination"/>
    <property type="evidence" value="ECO:0007669"/>
    <property type="project" value="UniProtKB-KW"/>
</dbReference>
<dbReference type="GO" id="GO:0015074">
    <property type="term" value="P:DNA integration"/>
    <property type="evidence" value="ECO:0007669"/>
    <property type="project" value="UniProtKB-KW"/>
</dbReference>
<dbReference type="InterPro" id="IPR013762">
    <property type="entry name" value="Integrase-like_cat_sf"/>
</dbReference>
<organism evidence="4 5">
    <name type="scientific">Vibrio kanaloae</name>
    <dbReference type="NCBI Taxonomy" id="170673"/>
    <lineage>
        <taxon>Bacteria</taxon>
        <taxon>Pseudomonadati</taxon>
        <taxon>Pseudomonadota</taxon>
        <taxon>Gammaproteobacteria</taxon>
        <taxon>Vibrionales</taxon>
        <taxon>Vibrionaceae</taxon>
        <taxon>Vibrio</taxon>
    </lineage>
</organism>
<gene>
    <name evidence="4" type="ORF">FCV50_06975</name>
</gene>
<evidence type="ECO:0000313" key="4">
    <source>
        <dbReference type="EMBL" id="TKF33621.1"/>
    </source>
</evidence>
<dbReference type="CDD" id="cd00397">
    <property type="entry name" value="DNA_BRE_C"/>
    <property type="match status" value="1"/>
</dbReference>
<evidence type="ECO:0000313" key="5">
    <source>
        <dbReference type="Proteomes" id="UP000307574"/>
    </source>
</evidence>
<dbReference type="InterPro" id="IPR050090">
    <property type="entry name" value="Tyrosine_recombinase_XerCD"/>
</dbReference>
<dbReference type="PANTHER" id="PTHR30349">
    <property type="entry name" value="PHAGE INTEGRASE-RELATED"/>
    <property type="match status" value="1"/>
</dbReference>
<dbReference type="PANTHER" id="PTHR30349:SF64">
    <property type="entry name" value="PROPHAGE INTEGRASE INTD-RELATED"/>
    <property type="match status" value="1"/>
</dbReference>
<dbReference type="Pfam" id="PF00589">
    <property type="entry name" value="Phage_integrase"/>
    <property type="match status" value="1"/>
</dbReference>
<protein>
    <recommendedName>
        <fullName evidence="3">Tyr recombinase domain-containing protein</fullName>
    </recommendedName>
</protein>
<keyword evidence="1" id="KW-0229">DNA integration</keyword>
<reference evidence="4 5" key="1">
    <citation type="submission" date="2019-04" db="EMBL/GenBank/DDBJ databases">
        <title>A reverse ecology approach based on a biological definition of microbial populations.</title>
        <authorList>
            <person name="Arevalo P."/>
            <person name="Vaninsberghe D."/>
            <person name="Elsherbini J."/>
            <person name="Gore J."/>
            <person name="Polz M."/>
        </authorList>
    </citation>
    <scope>NUCLEOTIDE SEQUENCE [LARGE SCALE GENOMIC DNA]</scope>
    <source>
        <strain evidence="4 5">10N.261.46.F4</strain>
    </source>
</reference>
<keyword evidence="2" id="KW-0233">DNA recombination</keyword>
<evidence type="ECO:0000259" key="3">
    <source>
        <dbReference type="PROSITE" id="PS51898"/>
    </source>
</evidence>
<accession>A0A4U1ZKP1</accession>
<evidence type="ECO:0000256" key="1">
    <source>
        <dbReference type="ARBA" id="ARBA00022908"/>
    </source>
</evidence>
<evidence type="ECO:0000256" key="2">
    <source>
        <dbReference type="ARBA" id="ARBA00023172"/>
    </source>
</evidence>
<dbReference type="EMBL" id="SYUV01000020">
    <property type="protein sequence ID" value="TKF33621.1"/>
    <property type="molecule type" value="Genomic_DNA"/>
</dbReference>
<dbReference type="SUPFAM" id="SSF56349">
    <property type="entry name" value="DNA breaking-rejoining enzymes"/>
    <property type="match status" value="1"/>
</dbReference>
<dbReference type="AlphaFoldDB" id="A0A4U1ZKP1"/>
<dbReference type="GO" id="GO:0003677">
    <property type="term" value="F:DNA binding"/>
    <property type="evidence" value="ECO:0007669"/>
    <property type="project" value="InterPro"/>
</dbReference>